<accession>A0A5C5UU16</accession>
<comment type="caution">
    <text evidence="2">The sequence shown here is derived from an EMBL/GenBank/DDBJ whole genome shotgun (WGS) entry which is preliminary data.</text>
</comment>
<keyword evidence="1" id="KW-0472">Membrane</keyword>
<proteinExistence type="predicted"/>
<evidence type="ECO:0000313" key="3">
    <source>
        <dbReference type="Proteomes" id="UP000320791"/>
    </source>
</evidence>
<feature type="transmembrane region" description="Helical" evidence="1">
    <location>
        <begin position="211"/>
        <end position="233"/>
    </location>
</feature>
<feature type="transmembrane region" description="Helical" evidence="1">
    <location>
        <begin position="50"/>
        <end position="71"/>
    </location>
</feature>
<feature type="transmembrane region" description="Helical" evidence="1">
    <location>
        <begin position="133"/>
        <end position="155"/>
    </location>
</feature>
<protein>
    <submittedName>
        <fullName evidence="2">Uncharacterized protein</fullName>
    </submittedName>
</protein>
<dbReference type="Proteomes" id="UP000320791">
    <property type="component" value="Unassembled WGS sequence"/>
</dbReference>
<keyword evidence="1" id="KW-0812">Transmembrane</keyword>
<name>A0A5C5UU16_9CORY</name>
<dbReference type="OrthoDB" id="4412524at2"/>
<reference evidence="2 3" key="1">
    <citation type="submission" date="2019-08" db="EMBL/GenBank/DDBJ databases">
        <authorList>
            <person name="Lei W."/>
        </authorList>
    </citation>
    <scope>NUCLEOTIDE SEQUENCE [LARGE SCALE GENOMIC DNA]</scope>
    <source>
        <strain evidence="2 3">CCUG 58627</strain>
    </source>
</reference>
<sequence length="240" mass="25078">MLMGFLPKLLEIQEVQVMDPQAQQMLQMLDPKLEIFQLQMLDITGSSQSGGLVISQIAAVVLGVILVAGNFRHGAVVWKVLQGRLRWGLNILGATALCTASIAALSCFGTLGVTGVVTSLYGVDWNVQVGELLLVWVRGILSLTLLALACAGVTLATRSGGLAAAVIGGVLGAEVIIGTIMTLAHYDAKYLSWMPSHAIAAAVGVGNDLSYGIGAGLLCCIGWALVACLVGCLRLRTYNL</sequence>
<evidence type="ECO:0000256" key="1">
    <source>
        <dbReference type="SAM" id="Phobius"/>
    </source>
</evidence>
<keyword evidence="1" id="KW-1133">Transmembrane helix</keyword>
<feature type="transmembrane region" description="Helical" evidence="1">
    <location>
        <begin position="91"/>
        <end position="113"/>
    </location>
</feature>
<dbReference type="RefSeq" id="WP_146323159.1">
    <property type="nucleotide sequence ID" value="NZ_BAABLR010000076.1"/>
</dbReference>
<evidence type="ECO:0000313" key="2">
    <source>
        <dbReference type="EMBL" id="TWT29043.1"/>
    </source>
</evidence>
<keyword evidence="3" id="KW-1185">Reference proteome</keyword>
<gene>
    <name evidence="2" type="ORF">FRX94_00525</name>
</gene>
<dbReference type="EMBL" id="VOHM01000001">
    <property type="protein sequence ID" value="TWT29043.1"/>
    <property type="molecule type" value="Genomic_DNA"/>
</dbReference>
<feature type="transmembrane region" description="Helical" evidence="1">
    <location>
        <begin position="162"/>
        <end position="186"/>
    </location>
</feature>
<organism evidence="2 3">
    <name type="scientific">Corynebacterium canis</name>
    <dbReference type="NCBI Taxonomy" id="679663"/>
    <lineage>
        <taxon>Bacteria</taxon>
        <taxon>Bacillati</taxon>
        <taxon>Actinomycetota</taxon>
        <taxon>Actinomycetes</taxon>
        <taxon>Mycobacteriales</taxon>
        <taxon>Corynebacteriaceae</taxon>
        <taxon>Corynebacterium</taxon>
    </lineage>
</organism>
<dbReference type="AlphaFoldDB" id="A0A5C5UU16"/>